<proteinExistence type="predicted"/>
<evidence type="ECO:0000256" key="1">
    <source>
        <dbReference type="SAM" id="MobiDB-lite"/>
    </source>
</evidence>
<sequence>MYQPREFAGTDEDTAYAHIRSNPFGIIVSASGELAATHLPFLLDDEDRPAGLVSHFARRNPQWERLADGDDVLCVFPGPSSYISPNVYTAEPDVPTWNYTAVHVHGRFHLLADPPEVRELLARTVRTFERGSSAPWQLSSMDPADLEGLARGVVGFGVRTTRIVGGYKLSQDKLDEDVEQVRRGLASSDRHEDRAVAEAMRTHQVRGRRSPPSTDPASWLPRDGPA</sequence>
<dbReference type="RefSeq" id="WP_179643945.1">
    <property type="nucleotide sequence ID" value="NZ_BAAAYY010000016.1"/>
</dbReference>
<gene>
    <name evidence="2" type="ORF">HDA32_003219</name>
</gene>
<keyword evidence="3" id="KW-1185">Reference proteome</keyword>
<dbReference type="EMBL" id="JACCCC010000001">
    <property type="protein sequence ID" value="NYE48099.1"/>
    <property type="molecule type" value="Genomic_DNA"/>
</dbReference>
<dbReference type="PIRSF" id="PIRSF010372">
    <property type="entry name" value="PaiB"/>
    <property type="match status" value="1"/>
</dbReference>
<dbReference type="Proteomes" id="UP000589036">
    <property type="component" value="Unassembled WGS sequence"/>
</dbReference>
<dbReference type="Gene3D" id="2.30.110.10">
    <property type="entry name" value="Electron Transport, Fmn-binding Protein, Chain A"/>
    <property type="match status" value="1"/>
</dbReference>
<organism evidence="2 3">
    <name type="scientific">Spinactinospora alkalitolerans</name>
    <dbReference type="NCBI Taxonomy" id="687207"/>
    <lineage>
        <taxon>Bacteria</taxon>
        <taxon>Bacillati</taxon>
        <taxon>Actinomycetota</taxon>
        <taxon>Actinomycetes</taxon>
        <taxon>Streptosporangiales</taxon>
        <taxon>Nocardiopsidaceae</taxon>
        <taxon>Spinactinospora</taxon>
    </lineage>
</organism>
<dbReference type="InterPro" id="IPR012349">
    <property type="entry name" value="Split_barrel_FMN-bd"/>
</dbReference>
<evidence type="ECO:0000313" key="3">
    <source>
        <dbReference type="Proteomes" id="UP000589036"/>
    </source>
</evidence>
<feature type="region of interest" description="Disordered" evidence="1">
    <location>
        <begin position="180"/>
        <end position="226"/>
    </location>
</feature>
<dbReference type="PANTHER" id="PTHR35802">
    <property type="entry name" value="PROTEASE SYNTHASE AND SPORULATION PROTEIN PAI 2"/>
    <property type="match status" value="1"/>
</dbReference>
<dbReference type="AlphaFoldDB" id="A0A852TVQ7"/>
<evidence type="ECO:0000313" key="2">
    <source>
        <dbReference type="EMBL" id="NYE48099.1"/>
    </source>
</evidence>
<dbReference type="SUPFAM" id="SSF50475">
    <property type="entry name" value="FMN-binding split barrel"/>
    <property type="match status" value="1"/>
</dbReference>
<reference evidence="2 3" key="1">
    <citation type="submission" date="2020-07" db="EMBL/GenBank/DDBJ databases">
        <title>Sequencing the genomes of 1000 actinobacteria strains.</title>
        <authorList>
            <person name="Klenk H.-P."/>
        </authorList>
    </citation>
    <scope>NUCLEOTIDE SEQUENCE [LARGE SCALE GENOMIC DNA]</scope>
    <source>
        <strain evidence="2 3">CXB654</strain>
    </source>
</reference>
<accession>A0A852TVQ7</accession>
<dbReference type="InterPro" id="IPR007396">
    <property type="entry name" value="TR_PAI2-type"/>
</dbReference>
<protein>
    <submittedName>
        <fullName evidence="2">Transcriptional regulator</fullName>
    </submittedName>
</protein>
<dbReference type="PANTHER" id="PTHR35802:SF1">
    <property type="entry name" value="PROTEASE SYNTHASE AND SPORULATION PROTEIN PAI 2"/>
    <property type="match status" value="1"/>
</dbReference>
<dbReference type="Pfam" id="PF04299">
    <property type="entry name" value="FMN_bind_2"/>
    <property type="match status" value="1"/>
</dbReference>
<comment type="caution">
    <text evidence="2">The sequence shown here is derived from an EMBL/GenBank/DDBJ whole genome shotgun (WGS) entry which is preliminary data.</text>
</comment>
<name>A0A852TVQ7_9ACTN</name>